<reference evidence="3 4" key="1">
    <citation type="journal article" date="2012" name="Science">
        <title>The Paleozoic origin of enzymatic lignin decomposition reconstructed from 31 fungal genomes.</title>
        <authorList>
            <person name="Floudas D."/>
            <person name="Binder M."/>
            <person name="Riley R."/>
            <person name="Barry K."/>
            <person name="Blanchette R.A."/>
            <person name="Henrissat B."/>
            <person name="Martinez A.T."/>
            <person name="Otillar R."/>
            <person name="Spatafora J.W."/>
            <person name="Yadav J.S."/>
            <person name="Aerts A."/>
            <person name="Benoit I."/>
            <person name="Boyd A."/>
            <person name="Carlson A."/>
            <person name="Copeland A."/>
            <person name="Coutinho P.M."/>
            <person name="de Vries R.P."/>
            <person name="Ferreira P."/>
            <person name="Findley K."/>
            <person name="Foster B."/>
            <person name="Gaskell J."/>
            <person name="Glotzer D."/>
            <person name="Gorecki P."/>
            <person name="Heitman J."/>
            <person name="Hesse C."/>
            <person name="Hori C."/>
            <person name="Igarashi K."/>
            <person name="Jurgens J.A."/>
            <person name="Kallen N."/>
            <person name="Kersten P."/>
            <person name="Kohler A."/>
            <person name="Kuees U."/>
            <person name="Kumar T.K.A."/>
            <person name="Kuo A."/>
            <person name="LaButti K."/>
            <person name="Larrondo L.F."/>
            <person name="Lindquist E."/>
            <person name="Ling A."/>
            <person name="Lombard V."/>
            <person name="Lucas S."/>
            <person name="Lundell T."/>
            <person name="Martin R."/>
            <person name="McLaughlin D.J."/>
            <person name="Morgenstern I."/>
            <person name="Morin E."/>
            <person name="Murat C."/>
            <person name="Nagy L.G."/>
            <person name="Nolan M."/>
            <person name="Ohm R.A."/>
            <person name="Patyshakuliyeva A."/>
            <person name="Rokas A."/>
            <person name="Ruiz-Duenas F.J."/>
            <person name="Sabat G."/>
            <person name="Salamov A."/>
            <person name="Samejima M."/>
            <person name="Schmutz J."/>
            <person name="Slot J.C."/>
            <person name="St John F."/>
            <person name="Stenlid J."/>
            <person name="Sun H."/>
            <person name="Sun S."/>
            <person name="Syed K."/>
            <person name="Tsang A."/>
            <person name="Wiebenga A."/>
            <person name="Young D."/>
            <person name="Pisabarro A."/>
            <person name="Eastwood D.C."/>
            <person name="Martin F."/>
            <person name="Cullen D."/>
            <person name="Grigoriev I.V."/>
            <person name="Hibbett D.S."/>
        </authorList>
    </citation>
    <scope>NUCLEOTIDE SEQUENCE [LARGE SCALE GENOMIC DNA]</scope>
    <source>
        <strain evidence="3 4">DJM-731 SS1</strain>
    </source>
</reference>
<evidence type="ECO:0000256" key="1">
    <source>
        <dbReference type="SAM" id="Phobius"/>
    </source>
</evidence>
<dbReference type="GeneID" id="63689139"/>
<protein>
    <recommendedName>
        <fullName evidence="2">DUF6533 domain-containing protein</fullName>
    </recommendedName>
</protein>
<feature type="transmembrane region" description="Helical" evidence="1">
    <location>
        <begin position="57"/>
        <end position="76"/>
    </location>
</feature>
<dbReference type="Pfam" id="PF20151">
    <property type="entry name" value="DUF6533"/>
    <property type="match status" value="1"/>
</dbReference>
<keyword evidence="1" id="KW-1133">Transmembrane helix</keyword>
<keyword evidence="1" id="KW-0812">Transmembrane</keyword>
<evidence type="ECO:0000259" key="2">
    <source>
        <dbReference type="Pfam" id="PF20151"/>
    </source>
</evidence>
<dbReference type="OMA" id="EEITHVW"/>
<gene>
    <name evidence="3" type="ORF">DACRYDRAFT_25238</name>
</gene>
<dbReference type="InterPro" id="IPR045340">
    <property type="entry name" value="DUF6533"/>
</dbReference>
<feature type="transmembrane region" description="Helical" evidence="1">
    <location>
        <begin position="171"/>
        <end position="192"/>
    </location>
</feature>
<dbReference type="Proteomes" id="UP000030653">
    <property type="component" value="Unassembled WGS sequence"/>
</dbReference>
<dbReference type="HOGENOM" id="CLU_871604_0_0_1"/>
<accession>M5FPJ5</accession>
<keyword evidence="4" id="KW-1185">Reference proteome</keyword>
<proteinExistence type="predicted"/>
<sequence>MSTLALTPGVTSEAFPYVCSELAAAALFTYDILICLDEEITHVWWSPRSIPKTLFMVSRYVGLAVIGTMPVIAFYADPSAACRAYLPVQFLVLQAVAFCCDGLLLMRVAAVFNHKRWLCRTLYGLYTLAYLIESAIAILNFVTSLKATPVPDEWDCIITRHASGGNLLDTIVTLPILIFNLILFTLTVIHLSPYWRAREKNQTHILTLILEEGTIYFAIVCAALLAETIVPLLLTDDLGVAWLALIPIASNRLFLSLRAAASGSLNSGDDTNPVSYTPASALVVRPSGGSEQTTGQSTSNVVQRLNTVSSRLSTTTPWM</sequence>
<keyword evidence="1" id="KW-0472">Membrane</keyword>
<dbReference type="RefSeq" id="XP_040624011.1">
    <property type="nucleotide sequence ID" value="XM_040774077.1"/>
</dbReference>
<name>M5FPJ5_DACPD</name>
<feature type="domain" description="DUF6533" evidence="2">
    <location>
        <begin position="20"/>
        <end position="64"/>
    </location>
</feature>
<feature type="transmembrane region" description="Helical" evidence="1">
    <location>
        <begin position="213"/>
        <end position="234"/>
    </location>
</feature>
<evidence type="ECO:0000313" key="3">
    <source>
        <dbReference type="EMBL" id="EJT97113.1"/>
    </source>
</evidence>
<dbReference type="EMBL" id="JH795878">
    <property type="protein sequence ID" value="EJT97113.1"/>
    <property type="molecule type" value="Genomic_DNA"/>
</dbReference>
<feature type="transmembrane region" description="Helical" evidence="1">
    <location>
        <begin position="88"/>
        <end position="110"/>
    </location>
</feature>
<organism evidence="3 4">
    <name type="scientific">Dacryopinax primogenitus (strain DJM 731)</name>
    <name type="common">Brown rot fungus</name>
    <dbReference type="NCBI Taxonomy" id="1858805"/>
    <lineage>
        <taxon>Eukaryota</taxon>
        <taxon>Fungi</taxon>
        <taxon>Dikarya</taxon>
        <taxon>Basidiomycota</taxon>
        <taxon>Agaricomycotina</taxon>
        <taxon>Dacrymycetes</taxon>
        <taxon>Dacrymycetales</taxon>
        <taxon>Dacrymycetaceae</taxon>
        <taxon>Dacryopinax</taxon>
    </lineage>
</organism>
<dbReference type="AlphaFoldDB" id="M5FPJ5"/>
<dbReference type="OrthoDB" id="3349377at2759"/>
<evidence type="ECO:0000313" key="4">
    <source>
        <dbReference type="Proteomes" id="UP000030653"/>
    </source>
</evidence>
<feature type="transmembrane region" description="Helical" evidence="1">
    <location>
        <begin position="122"/>
        <end position="142"/>
    </location>
</feature>